<dbReference type="GO" id="GO:0006629">
    <property type="term" value="P:lipid metabolic process"/>
    <property type="evidence" value="ECO:0007669"/>
    <property type="project" value="InterPro"/>
</dbReference>
<dbReference type="SUPFAM" id="SSF53474">
    <property type="entry name" value="alpha/beta-Hydrolases"/>
    <property type="match status" value="1"/>
</dbReference>
<organism evidence="4 5">
    <name type="scientific">Rosa chinensis</name>
    <name type="common">China rose</name>
    <dbReference type="NCBI Taxonomy" id="74649"/>
    <lineage>
        <taxon>Eukaryota</taxon>
        <taxon>Viridiplantae</taxon>
        <taxon>Streptophyta</taxon>
        <taxon>Embryophyta</taxon>
        <taxon>Tracheophyta</taxon>
        <taxon>Spermatophyta</taxon>
        <taxon>Magnoliopsida</taxon>
        <taxon>eudicotyledons</taxon>
        <taxon>Gunneridae</taxon>
        <taxon>Pentapetalae</taxon>
        <taxon>rosids</taxon>
        <taxon>fabids</taxon>
        <taxon>Rosales</taxon>
        <taxon>Rosaceae</taxon>
        <taxon>Rosoideae</taxon>
        <taxon>Rosoideae incertae sedis</taxon>
        <taxon>Rosa</taxon>
    </lineage>
</organism>
<evidence type="ECO:0000259" key="3">
    <source>
        <dbReference type="Pfam" id="PF01764"/>
    </source>
</evidence>
<dbReference type="Pfam" id="PF01764">
    <property type="entry name" value="Lipase_3"/>
    <property type="match status" value="1"/>
</dbReference>
<evidence type="ECO:0000256" key="2">
    <source>
        <dbReference type="SAM" id="Phobius"/>
    </source>
</evidence>
<dbReference type="OrthoDB" id="438440at2759"/>
<keyword evidence="2" id="KW-0472">Membrane</keyword>
<reference evidence="4 5" key="1">
    <citation type="journal article" date="2018" name="Nat. Genet.">
        <title>The Rosa genome provides new insights in the design of modern roses.</title>
        <authorList>
            <person name="Bendahmane M."/>
        </authorList>
    </citation>
    <scope>NUCLEOTIDE SEQUENCE [LARGE SCALE GENOMIC DNA]</scope>
    <source>
        <strain evidence="5">cv. Old Blush</strain>
    </source>
</reference>
<sequence length="477" mass="55315">MASKEHVCDNYVFLKPEEVTLIELSRFLFSSDLENRRFINSSEEEGKKGGNLERRWIIFISVVLQWVFLFCSVPMARIGDVLQKWLNLVSTNGGPLMLFLNWLRGKVVKPDSLSSTSVLGNLDRRIELDKSIKPEDTIYKAALSIMAAKLSYENKDLVQSVVNHHWKMKFVGFYNFRNGYQGRDSTQAFLFKDTLSDPNLIVVAFRGTAPFDADAWRTDFDISWCEFNKVGKTHGGFMKALGLQPNNRWPLELETDQLQGSHQHPQFAYYTIRQMLKDLLQEDENAKFILTGHSLGGALAILFAGVLAMHDCEYAWLLERLEGVYTFGQPRVGDGKFGVFMKEKFRKYDVRYMRYVYSYDLVPRIPYDDKALLFKHFGPSLYYNSCYRGKVLKEEPNKNYFSLLWFIPKWLNAVWELLRSFILPLVRGSDYKEGWFMRFWRLVGLVIPGLAAHAPQDYVNLTRLGTLLIPKESPKVE</sequence>
<accession>A0A2P6Q0H9</accession>
<dbReference type="OMA" id="CWNEFSG"/>
<dbReference type="AlphaFoldDB" id="A0A2P6Q0H9"/>
<keyword evidence="1 4" id="KW-0378">Hydrolase</keyword>
<dbReference type="GO" id="GO:0004806">
    <property type="term" value="F:triacylglycerol lipase activity"/>
    <property type="evidence" value="ECO:0007669"/>
    <property type="project" value="UniProtKB-EC"/>
</dbReference>
<feature type="transmembrane region" description="Helical" evidence="2">
    <location>
        <begin position="56"/>
        <end position="79"/>
    </location>
</feature>
<feature type="domain" description="Fungal lipase-type" evidence="3">
    <location>
        <begin position="202"/>
        <end position="368"/>
    </location>
</feature>
<protein>
    <submittedName>
        <fullName evidence="4">Putative triacylglycerol lipase</fullName>
        <ecNumber evidence="4">3.1.1.3</ecNumber>
    </submittedName>
</protein>
<evidence type="ECO:0000313" key="4">
    <source>
        <dbReference type="EMBL" id="PRQ27700.1"/>
    </source>
</evidence>
<proteinExistence type="predicted"/>
<dbReference type="PANTHER" id="PTHR46086">
    <property type="entry name" value="ALPHA/BETA-HYDROLASES SUPERFAMILY PROTEIN"/>
    <property type="match status" value="1"/>
</dbReference>
<dbReference type="EMBL" id="PDCK01000044">
    <property type="protein sequence ID" value="PRQ27700.1"/>
    <property type="molecule type" value="Genomic_DNA"/>
</dbReference>
<dbReference type="Gramene" id="PRQ27700">
    <property type="protein sequence ID" value="PRQ27700"/>
    <property type="gene ID" value="RchiOBHm_Chr6g0308081"/>
</dbReference>
<keyword evidence="5" id="KW-1185">Reference proteome</keyword>
<dbReference type="EC" id="3.1.1.3" evidence="4"/>
<gene>
    <name evidence="4" type="ORF">RchiOBHm_Chr6g0308081</name>
</gene>
<keyword evidence="2" id="KW-0812">Transmembrane</keyword>
<name>A0A2P6Q0H9_ROSCH</name>
<dbReference type="InterPro" id="IPR002921">
    <property type="entry name" value="Fungal_lipase-type"/>
</dbReference>
<dbReference type="CDD" id="cd00519">
    <property type="entry name" value="Lipase_3"/>
    <property type="match status" value="1"/>
</dbReference>
<dbReference type="InterPro" id="IPR029058">
    <property type="entry name" value="AB_hydrolase_fold"/>
</dbReference>
<evidence type="ECO:0000256" key="1">
    <source>
        <dbReference type="ARBA" id="ARBA00022801"/>
    </source>
</evidence>
<dbReference type="InterPro" id="IPR044819">
    <property type="entry name" value="OBL-like"/>
</dbReference>
<dbReference type="Gene3D" id="3.40.50.1820">
    <property type="entry name" value="alpha/beta hydrolase"/>
    <property type="match status" value="1"/>
</dbReference>
<comment type="caution">
    <text evidence="4">The sequence shown here is derived from an EMBL/GenBank/DDBJ whole genome shotgun (WGS) entry which is preliminary data.</text>
</comment>
<evidence type="ECO:0000313" key="5">
    <source>
        <dbReference type="Proteomes" id="UP000238479"/>
    </source>
</evidence>
<dbReference type="PANTHER" id="PTHR46086:SF4">
    <property type="entry name" value="ALPHA_BETA-HYDROLASES SUPERFAMILY PROTEIN"/>
    <property type="match status" value="1"/>
</dbReference>
<dbReference type="Proteomes" id="UP000238479">
    <property type="component" value="Chromosome 6"/>
</dbReference>
<keyword evidence="2" id="KW-1133">Transmembrane helix</keyword>